<evidence type="ECO:0000256" key="1">
    <source>
        <dbReference type="SAM" id="SignalP"/>
    </source>
</evidence>
<evidence type="ECO:0000259" key="2">
    <source>
        <dbReference type="Pfam" id="PF01298"/>
    </source>
</evidence>
<feature type="chain" id="PRO_5016288430" description="Transferrin-binding protein B C-lobe/N-lobe beta-barrel domain-containing protein" evidence="1">
    <location>
        <begin position="21"/>
        <end position="292"/>
    </location>
</feature>
<gene>
    <name evidence="3" type="ORF">C8D95_112114</name>
</gene>
<dbReference type="AlphaFoldDB" id="A0A316G178"/>
<dbReference type="Proteomes" id="UP000245390">
    <property type="component" value="Unassembled WGS sequence"/>
</dbReference>
<proteinExistence type="predicted"/>
<dbReference type="InterPro" id="IPR001677">
    <property type="entry name" value="TbpB_B_D"/>
</dbReference>
<evidence type="ECO:0000313" key="3">
    <source>
        <dbReference type="EMBL" id="PWK54125.1"/>
    </source>
</evidence>
<dbReference type="Gene3D" id="2.40.160.90">
    <property type="match status" value="1"/>
</dbReference>
<dbReference type="SUPFAM" id="SSF56925">
    <property type="entry name" value="OMPA-like"/>
    <property type="match status" value="1"/>
</dbReference>
<dbReference type="PROSITE" id="PS51257">
    <property type="entry name" value="PROKAR_LIPOPROTEIN"/>
    <property type="match status" value="1"/>
</dbReference>
<keyword evidence="1" id="KW-0732">Signal</keyword>
<dbReference type="EMBL" id="QGGV01000012">
    <property type="protein sequence ID" value="PWK54125.1"/>
    <property type="molecule type" value="Genomic_DNA"/>
</dbReference>
<name>A0A316G178_9RHOB</name>
<dbReference type="KEGG" id="salo:EF888_18760"/>
<organism evidence="3 4">
    <name type="scientific">Silicimonas algicola</name>
    <dbReference type="NCBI Taxonomy" id="1826607"/>
    <lineage>
        <taxon>Bacteria</taxon>
        <taxon>Pseudomonadati</taxon>
        <taxon>Pseudomonadota</taxon>
        <taxon>Alphaproteobacteria</taxon>
        <taxon>Rhodobacterales</taxon>
        <taxon>Paracoccaceae</taxon>
    </lineage>
</organism>
<sequence length="292" mass="30417">MKLKSIIVAFSVLPVLTACGGGTGPSAIGSKYNPVYTDGEIVTYEALTAEGLTGFVGGEDGSVKEVRVRMDDTGLDPIVYVSIDGGPEIVFDGYDGGSYDGYQGYLYLFNDAAQYAYMDYYGTDAASIELGGEEEVDRDGYFGLETAAAALPTDTVSYYGGWNAYGGSQTTGINASGMMSLSVDFADSSVNGITQGGFDAYNDDLEQETGGNLFGSIEGQVSGSRIDAAMSLYGDATGTMDMKGAFYGDDAQNLAGGVGGSLDTEVGTMSLGGGFWTERSGEPFPPMFETLN</sequence>
<dbReference type="Pfam" id="PF01298">
    <property type="entry name" value="TbpB_B_D"/>
    <property type="match status" value="1"/>
</dbReference>
<dbReference type="RefSeq" id="WP_109760904.1">
    <property type="nucleotide sequence ID" value="NZ_CP034588.1"/>
</dbReference>
<keyword evidence="4" id="KW-1185">Reference proteome</keyword>
<feature type="signal peptide" evidence="1">
    <location>
        <begin position="1"/>
        <end position="20"/>
    </location>
</feature>
<comment type="caution">
    <text evidence="3">The sequence shown here is derived from an EMBL/GenBank/DDBJ whole genome shotgun (WGS) entry which is preliminary data.</text>
</comment>
<reference evidence="3 4" key="1">
    <citation type="submission" date="2018-05" db="EMBL/GenBank/DDBJ databases">
        <title>Genomic Encyclopedia of Type Strains, Phase IV (KMG-IV): sequencing the most valuable type-strain genomes for metagenomic binning, comparative biology and taxonomic classification.</title>
        <authorList>
            <person name="Goeker M."/>
        </authorList>
    </citation>
    <scope>NUCLEOTIDE SEQUENCE [LARGE SCALE GENOMIC DNA]</scope>
    <source>
        <strain evidence="3 4">DSM 103371</strain>
    </source>
</reference>
<evidence type="ECO:0000313" key="4">
    <source>
        <dbReference type="Proteomes" id="UP000245390"/>
    </source>
</evidence>
<dbReference type="InterPro" id="IPR011250">
    <property type="entry name" value="OMP/PagP_B-barrel"/>
</dbReference>
<feature type="domain" description="Transferrin-binding protein B C-lobe/N-lobe beta-barrel" evidence="2">
    <location>
        <begin position="153"/>
        <end position="258"/>
    </location>
</feature>
<accession>A0A316G178</accession>
<protein>
    <recommendedName>
        <fullName evidence="2">Transferrin-binding protein B C-lobe/N-lobe beta-barrel domain-containing protein</fullName>
    </recommendedName>
</protein>